<reference evidence="1" key="2">
    <citation type="submission" date="2023-07" db="EMBL/GenBank/DDBJ databases">
        <authorList>
            <person name="Sun H."/>
        </authorList>
    </citation>
    <scope>NUCLEOTIDE SEQUENCE</scope>
    <source>
        <strain evidence="1">05753</strain>
    </source>
</reference>
<dbReference type="Gene3D" id="3.40.1490.10">
    <property type="entry name" value="Bit1"/>
    <property type="match status" value="1"/>
</dbReference>
<keyword evidence="2" id="KW-1185">Reference proteome</keyword>
<sequence>MAEPITFDTKFVIILRDDIAVWQKLNVTAFLTSGIVGATPGLMGEPYRDAAGNVFHPLCIQPIVVLATDQAGLQTIHRRALERGVQTSAYVEEMFSTGHDAANREVFAQFSPENAKFVGLALRTDRKIADKITKGAKMHP</sequence>
<protein>
    <submittedName>
        <fullName evidence="1">DUF2000 family protein</fullName>
    </submittedName>
</protein>
<evidence type="ECO:0000313" key="2">
    <source>
        <dbReference type="Proteomes" id="UP001169006"/>
    </source>
</evidence>
<dbReference type="InterPro" id="IPR023476">
    <property type="entry name" value="Pep_tRNA_hydro_II_dom_sf"/>
</dbReference>
<gene>
    <name evidence="1" type="ORF">Q2T52_06495</name>
</gene>
<organism evidence="1 2">
    <name type="scientific">Rhizobium oryzicola</name>
    <dbReference type="NCBI Taxonomy" id="1232668"/>
    <lineage>
        <taxon>Bacteria</taxon>
        <taxon>Pseudomonadati</taxon>
        <taxon>Pseudomonadota</taxon>
        <taxon>Alphaproteobacteria</taxon>
        <taxon>Hyphomicrobiales</taxon>
        <taxon>Rhizobiaceae</taxon>
        <taxon>Rhizobium/Agrobacterium group</taxon>
        <taxon>Rhizobium</taxon>
    </lineage>
</organism>
<accession>A0ABT8STI8</accession>
<name>A0ABT8STI8_9HYPH</name>
<dbReference type="RefSeq" id="WP_302075834.1">
    <property type="nucleotide sequence ID" value="NZ_JAUKWQ010000001.1"/>
</dbReference>
<proteinExistence type="predicted"/>
<reference evidence="1" key="1">
    <citation type="journal article" date="2015" name="Int. J. Syst. Evol. Microbiol.">
        <title>Rhizobium oryzicola sp. nov., potential plant-growth-promoting endophytic bacteria isolated from rice roots.</title>
        <authorList>
            <person name="Zhang X.X."/>
            <person name="Gao J.S."/>
            <person name="Cao Y.H."/>
            <person name="Sheirdil R.A."/>
            <person name="Wang X.C."/>
            <person name="Zhang L."/>
        </authorList>
    </citation>
    <scope>NUCLEOTIDE SEQUENCE</scope>
    <source>
        <strain evidence="1">05753</strain>
    </source>
</reference>
<dbReference type="InterPro" id="IPR018988">
    <property type="entry name" value="DUF2000"/>
</dbReference>
<dbReference type="SUPFAM" id="SSF102462">
    <property type="entry name" value="Peptidyl-tRNA hydrolase II"/>
    <property type="match status" value="1"/>
</dbReference>
<evidence type="ECO:0000313" key="1">
    <source>
        <dbReference type="EMBL" id="MDO1581745.1"/>
    </source>
</evidence>
<dbReference type="Proteomes" id="UP001169006">
    <property type="component" value="Unassembled WGS sequence"/>
</dbReference>
<dbReference type="Pfam" id="PF09391">
    <property type="entry name" value="DUF2000"/>
    <property type="match status" value="1"/>
</dbReference>
<comment type="caution">
    <text evidence="1">The sequence shown here is derived from an EMBL/GenBank/DDBJ whole genome shotgun (WGS) entry which is preliminary data.</text>
</comment>
<dbReference type="EMBL" id="JAUKWQ010000001">
    <property type="protein sequence ID" value="MDO1581745.1"/>
    <property type="molecule type" value="Genomic_DNA"/>
</dbReference>